<evidence type="ECO:0000259" key="2">
    <source>
        <dbReference type="Pfam" id="PF13259"/>
    </source>
</evidence>
<dbReference type="AlphaFoldDB" id="A0A875S483"/>
<feature type="region of interest" description="Disordered" evidence="1">
    <location>
        <begin position="146"/>
        <end position="173"/>
    </location>
</feature>
<proteinExistence type="predicted"/>
<evidence type="ECO:0000313" key="4">
    <source>
        <dbReference type="Proteomes" id="UP000662931"/>
    </source>
</evidence>
<evidence type="ECO:0000256" key="1">
    <source>
        <dbReference type="SAM" id="MobiDB-lite"/>
    </source>
</evidence>
<dbReference type="PANTHER" id="PTHR28065:SF1">
    <property type="entry name" value="DUF4050 DOMAIN-CONTAINING PROTEIN"/>
    <property type="match status" value="1"/>
</dbReference>
<dbReference type="Pfam" id="PF13259">
    <property type="entry name" value="clamp_Gag1-like"/>
    <property type="match status" value="1"/>
</dbReference>
<dbReference type="OrthoDB" id="5576875at2759"/>
<organism evidence="3 4">
    <name type="scientific">Eeniella nana</name>
    <name type="common">Yeast</name>
    <name type="synonym">Brettanomyces nanus</name>
    <dbReference type="NCBI Taxonomy" id="13502"/>
    <lineage>
        <taxon>Eukaryota</taxon>
        <taxon>Fungi</taxon>
        <taxon>Dikarya</taxon>
        <taxon>Ascomycota</taxon>
        <taxon>Saccharomycotina</taxon>
        <taxon>Pichiomycetes</taxon>
        <taxon>Pichiales</taxon>
        <taxon>Pichiaceae</taxon>
        <taxon>Brettanomyces</taxon>
    </lineage>
</organism>
<name>A0A875S483_EENNA</name>
<protein>
    <recommendedName>
        <fullName evidence="2">Gag1-like clamp domain-containing protein</fullName>
    </recommendedName>
</protein>
<reference evidence="3" key="1">
    <citation type="submission" date="2020-10" db="EMBL/GenBank/DDBJ databases">
        <authorList>
            <person name="Roach M.J.R."/>
        </authorList>
    </citation>
    <scope>NUCLEOTIDE SEQUENCE</scope>
    <source>
        <strain evidence="3">CBS 1945</strain>
    </source>
</reference>
<dbReference type="PANTHER" id="PTHR28065">
    <property type="entry name" value="FREQUENIN"/>
    <property type="match status" value="1"/>
</dbReference>
<dbReference type="EMBL" id="CP064815">
    <property type="protein sequence ID" value="QPG76116.1"/>
    <property type="molecule type" value="Genomic_DNA"/>
</dbReference>
<dbReference type="InterPro" id="IPR025124">
    <property type="entry name" value="Gag1-like_clamp"/>
</dbReference>
<dbReference type="RefSeq" id="XP_038779681.1">
    <property type="nucleotide sequence ID" value="XM_038923753.1"/>
</dbReference>
<feature type="domain" description="Gag1-like clamp" evidence="2">
    <location>
        <begin position="188"/>
        <end position="269"/>
    </location>
</feature>
<dbReference type="InterPro" id="IPR053274">
    <property type="entry name" value="Fluconazole_resistance"/>
</dbReference>
<gene>
    <name evidence="3" type="ORF">FOA43_003502</name>
</gene>
<dbReference type="Proteomes" id="UP000662931">
    <property type="component" value="Chromosome 4"/>
</dbReference>
<keyword evidence="4" id="KW-1185">Reference proteome</keyword>
<evidence type="ECO:0000313" key="3">
    <source>
        <dbReference type="EMBL" id="QPG76116.1"/>
    </source>
</evidence>
<dbReference type="GeneID" id="62196902"/>
<sequence>MFRQADLACEMPSPGSSTIVGGGLENSGKGDKTAVDSNIPSGVRKFVLSIWIRWSKLINRIRYISEACMDSDEITDELFDDSTVTVTGSQYNGQNNDNCNCKVCRCRGSTSKCQNKVTTGDASNTRSLPSTVRAHKMITLEDRLSFGDTTGTTSDNRHAISLTSESETTSEPRSKEILMLHENSSQPFIGGEKLWDAQNRAWLTPSTENATIQGQMRLLKKQQAQELRNHVVSRDYPIVYRNLVVQNRALKHPLNLRDLMKVLEVGWNWSRTFDTGSVSQRPNHVN</sequence>
<dbReference type="KEGG" id="bnn:FOA43_003502"/>
<accession>A0A875S483</accession>